<keyword evidence="1" id="KW-0812">Transmembrane</keyword>
<dbReference type="Proteomes" id="UP000005101">
    <property type="component" value="Unassembled WGS sequence"/>
</dbReference>
<organism evidence="2 3">
    <name type="scientific">Bacteroides fragilis 3_1_12</name>
    <dbReference type="NCBI Taxonomy" id="457424"/>
    <lineage>
        <taxon>Bacteria</taxon>
        <taxon>Pseudomonadati</taxon>
        <taxon>Bacteroidota</taxon>
        <taxon>Bacteroidia</taxon>
        <taxon>Bacteroidales</taxon>
        <taxon>Bacteroidaceae</taxon>
        <taxon>Bacteroides</taxon>
    </lineage>
</organism>
<accession>A0ABN0BHX6</accession>
<keyword evidence="3" id="KW-1185">Reference proteome</keyword>
<name>A0ABN0BHX6_BACFG</name>
<sequence>MFGMIKRHRLLVRDLNSNFLFHINLRLLLFTEAAFFIILILFYFKEFFLRIHDLRLLSYY</sequence>
<reference evidence="2 3" key="1">
    <citation type="submission" date="2008-12" db="EMBL/GenBank/DDBJ databases">
        <title>Annotation of Bacteroides fragilis strain 3_1_12.</title>
        <authorList>
            <consortium name="The Broad Institute Genome Sequencing Platform"/>
            <person name="Ward D."/>
            <person name="Young S.K."/>
            <person name="Kodira C.D."/>
            <person name="Zeng Q."/>
            <person name="Koehrsen M."/>
            <person name="Alvarado L."/>
            <person name="Berlin A."/>
            <person name="Borenstein D."/>
            <person name="Chen Z."/>
            <person name="Engels R."/>
            <person name="Freedman E."/>
            <person name="Gellesch M."/>
            <person name="Goldberg J."/>
            <person name="Griggs A."/>
            <person name="Gujja S."/>
            <person name="Heiman D."/>
            <person name="Hepburn T."/>
            <person name="Howarth C."/>
            <person name="Jen D."/>
            <person name="Larson L."/>
            <person name="Lewis B."/>
            <person name="Mehta T."/>
            <person name="Park D."/>
            <person name="Pearson M."/>
            <person name="Roberts A."/>
            <person name="Saif S."/>
            <person name="Shea T."/>
            <person name="Shenoy N."/>
            <person name="Sisk P."/>
            <person name="Stolte C."/>
            <person name="Sykes S."/>
            <person name="Walk T."/>
            <person name="White J."/>
            <person name="Yandava C."/>
            <person name="Allen-Vercoe E."/>
            <person name="Strauss J."/>
            <person name="Ambrose C."/>
            <person name="Lander E."/>
            <person name="Nusbaum C."/>
            <person name="Galagan J."/>
            <person name="Birren B."/>
        </authorList>
    </citation>
    <scope>NUCLEOTIDE SEQUENCE [LARGE SCALE GENOMIC DNA]</scope>
    <source>
        <strain evidence="2 3">3_1_12</strain>
    </source>
</reference>
<evidence type="ECO:0000256" key="1">
    <source>
        <dbReference type="SAM" id="Phobius"/>
    </source>
</evidence>
<proteinExistence type="predicted"/>
<keyword evidence="1" id="KW-0472">Membrane</keyword>
<evidence type="ECO:0000313" key="3">
    <source>
        <dbReference type="Proteomes" id="UP000005101"/>
    </source>
</evidence>
<dbReference type="EMBL" id="EQ973213">
    <property type="protein sequence ID" value="EFR52544.1"/>
    <property type="molecule type" value="Genomic_DNA"/>
</dbReference>
<evidence type="ECO:0008006" key="4">
    <source>
        <dbReference type="Google" id="ProtNLM"/>
    </source>
</evidence>
<keyword evidence="1" id="KW-1133">Transmembrane helix</keyword>
<feature type="transmembrane region" description="Helical" evidence="1">
    <location>
        <begin position="20"/>
        <end position="44"/>
    </location>
</feature>
<evidence type="ECO:0000313" key="2">
    <source>
        <dbReference type="EMBL" id="EFR52544.1"/>
    </source>
</evidence>
<protein>
    <recommendedName>
        <fullName evidence="4">Transmembrane protein</fullName>
    </recommendedName>
</protein>
<gene>
    <name evidence="2" type="ORF">BFAG_01239</name>
</gene>